<dbReference type="SUPFAM" id="SSF54292">
    <property type="entry name" value="2Fe-2S ferredoxin-like"/>
    <property type="match status" value="1"/>
</dbReference>
<dbReference type="PROSITE" id="PS00197">
    <property type="entry name" value="2FE2S_FER_1"/>
    <property type="match status" value="1"/>
</dbReference>
<keyword evidence="3" id="KW-0560">Oxidoreductase</keyword>
<gene>
    <name evidence="8" type="ORF">IC614_08590</name>
</gene>
<dbReference type="AlphaFoldDB" id="A0A7T2GIA8"/>
<feature type="domain" description="2Fe-2S ferredoxin-type" evidence="7">
    <location>
        <begin position="1"/>
        <end position="76"/>
    </location>
</feature>
<feature type="compositionally biased region" description="Low complexity" evidence="6">
    <location>
        <begin position="157"/>
        <end position="169"/>
    </location>
</feature>
<dbReference type="RefSeq" id="WP_200970931.1">
    <property type="nucleotide sequence ID" value="NZ_CP065592.1"/>
</dbReference>
<dbReference type="PANTHER" id="PTHR44379">
    <property type="entry name" value="OXIDOREDUCTASE WITH IRON-SULFUR SUBUNIT"/>
    <property type="match status" value="1"/>
</dbReference>
<dbReference type="InterPro" id="IPR012675">
    <property type="entry name" value="Beta-grasp_dom_sf"/>
</dbReference>
<keyword evidence="9" id="KW-1185">Reference proteome</keyword>
<keyword evidence="1" id="KW-0001">2Fe-2S</keyword>
<dbReference type="InterPro" id="IPR036010">
    <property type="entry name" value="2Fe-2S_ferredoxin-like_sf"/>
</dbReference>
<dbReference type="Proteomes" id="UP000594873">
    <property type="component" value="Chromosome"/>
</dbReference>
<evidence type="ECO:0000256" key="6">
    <source>
        <dbReference type="SAM" id="MobiDB-lite"/>
    </source>
</evidence>
<accession>A0A7T2GIA8</accession>
<keyword evidence="4" id="KW-0408">Iron</keyword>
<dbReference type="Gene3D" id="1.10.150.120">
    <property type="entry name" value="[2Fe-2S]-binding domain"/>
    <property type="match status" value="1"/>
</dbReference>
<dbReference type="Pfam" id="PF00111">
    <property type="entry name" value="Fer2"/>
    <property type="match status" value="1"/>
</dbReference>
<evidence type="ECO:0000256" key="4">
    <source>
        <dbReference type="ARBA" id="ARBA00023004"/>
    </source>
</evidence>
<dbReference type="PROSITE" id="PS51085">
    <property type="entry name" value="2FE2S_FER_2"/>
    <property type="match status" value="1"/>
</dbReference>
<evidence type="ECO:0000313" key="9">
    <source>
        <dbReference type="Proteomes" id="UP000594873"/>
    </source>
</evidence>
<dbReference type="SUPFAM" id="SSF47741">
    <property type="entry name" value="CO dehydrogenase ISP C-domain like"/>
    <property type="match status" value="1"/>
</dbReference>
<feature type="region of interest" description="Disordered" evidence="6">
    <location>
        <begin position="148"/>
        <end position="182"/>
    </location>
</feature>
<name>A0A7T2GIA8_9SPHN</name>
<organism evidence="8 9">
    <name type="scientific">Allosphingosinicella flava</name>
    <dbReference type="NCBI Taxonomy" id="2771430"/>
    <lineage>
        <taxon>Bacteria</taxon>
        <taxon>Pseudomonadati</taxon>
        <taxon>Pseudomonadota</taxon>
        <taxon>Alphaproteobacteria</taxon>
        <taxon>Sphingomonadales</taxon>
        <taxon>Sphingomonadaceae</taxon>
        <taxon>Allosphingosinicella</taxon>
    </lineage>
</organism>
<sequence>MTRFTVNGQPVHYRMDPETPLLFALRDASNLTGTKYGCGMGQCGACTVIIDGQAVRSCQVTIAQVEGGFVTTIEGLSRDRSHPVQQAFAAEWAVQCGHCTPGFVMAAAALIVGNANPSDLEIDRALTNLCPCGTYPRVRRAVRRAASIQAGRERADGAPAPGIDPAEAARIVPALRRPPRGE</sequence>
<evidence type="ECO:0000256" key="3">
    <source>
        <dbReference type="ARBA" id="ARBA00023002"/>
    </source>
</evidence>
<proteinExistence type="predicted"/>
<dbReference type="InterPro" id="IPR006058">
    <property type="entry name" value="2Fe2S_fd_BS"/>
</dbReference>
<dbReference type="GO" id="GO:0016491">
    <property type="term" value="F:oxidoreductase activity"/>
    <property type="evidence" value="ECO:0007669"/>
    <property type="project" value="UniProtKB-KW"/>
</dbReference>
<reference evidence="8 9" key="1">
    <citation type="submission" date="2020-11" db="EMBL/GenBank/DDBJ databases">
        <title>Genome seq and assembly of Sphingosinicella sp.</title>
        <authorList>
            <person name="Chhetri G."/>
        </authorList>
    </citation>
    <scope>NUCLEOTIDE SEQUENCE [LARGE SCALE GENOMIC DNA]</scope>
    <source>
        <strain evidence="8 9">UDD2</strain>
    </source>
</reference>
<evidence type="ECO:0000313" key="8">
    <source>
        <dbReference type="EMBL" id="QPQ54404.1"/>
    </source>
</evidence>
<dbReference type="Pfam" id="PF01799">
    <property type="entry name" value="Fer2_2"/>
    <property type="match status" value="1"/>
</dbReference>
<dbReference type="GO" id="GO:0051537">
    <property type="term" value="F:2 iron, 2 sulfur cluster binding"/>
    <property type="evidence" value="ECO:0007669"/>
    <property type="project" value="UniProtKB-KW"/>
</dbReference>
<dbReference type="InterPro" id="IPR001041">
    <property type="entry name" value="2Fe-2S_ferredoxin-type"/>
</dbReference>
<dbReference type="Gene3D" id="3.10.20.30">
    <property type="match status" value="1"/>
</dbReference>
<keyword evidence="5" id="KW-0411">Iron-sulfur</keyword>
<evidence type="ECO:0000256" key="5">
    <source>
        <dbReference type="ARBA" id="ARBA00023014"/>
    </source>
</evidence>
<dbReference type="InterPro" id="IPR002888">
    <property type="entry name" value="2Fe-2S-bd"/>
</dbReference>
<dbReference type="PANTHER" id="PTHR44379:SF2">
    <property type="entry name" value="BLR6218 PROTEIN"/>
    <property type="match status" value="1"/>
</dbReference>
<protein>
    <submittedName>
        <fullName evidence="8">(2Fe-2S)-binding protein</fullName>
    </submittedName>
</protein>
<dbReference type="KEGG" id="sflv:IC614_08590"/>
<dbReference type="GO" id="GO:0046872">
    <property type="term" value="F:metal ion binding"/>
    <property type="evidence" value="ECO:0007669"/>
    <property type="project" value="UniProtKB-KW"/>
</dbReference>
<dbReference type="InterPro" id="IPR036884">
    <property type="entry name" value="2Fe-2S-bd_dom_sf"/>
</dbReference>
<dbReference type="EMBL" id="CP065592">
    <property type="protein sequence ID" value="QPQ54404.1"/>
    <property type="molecule type" value="Genomic_DNA"/>
</dbReference>
<dbReference type="CDD" id="cd00207">
    <property type="entry name" value="fer2"/>
    <property type="match status" value="1"/>
</dbReference>
<dbReference type="InterPro" id="IPR051452">
    <property type="entry name" value="Diverse_Oxidoreductases"/>
</dbReference>
<evidence type="ECO:0000256" key="2">
    <source>
        <dbReference type="ARBA" id="ARBA00022723"/>
    </source>
</evidence>
<dbReference type="FunFam" id="3.10.20.30:FF:000020">
    <property type="entry name" value="Xanthine dehydrogenase iron-sulfur subunit"/>
    <property type="match status" value="1"/>
</dbReference>
<evidence type="ECO:0000256" key="1">
    <source>
        <dbReference type="ARBA" id="ARBA00022714"/>
    </source>
</evidence>
<keyword evidence="2" id="KW-0479">Metal-binding</keyword>
<evidence type="ECO:0000259" key="7">
    <source>
        <dbReference type="PROSITE" id="PS51085"/>
    </source>
</evidence>